<feature type="transmembrane region" description="Helical" evidence="1">
    <location>
        <begin position="156"/>
        <end position="174"/>
    </location>
</feature>
<reference evidence="2 3" key="1">
    <citation type="submission" date="2015-10" db="EMBL/GenBank/DDBJ databases">
        <title>Chryseobacterium aquaticum genome.</title>
        <authorList>
            <person name="Newman J.D."/>
            <person name="Ferguson M.B."/>
            <person name="Miller J.R."/>
        </authorList>
    </citation>
    <scope>NUCLEOTIDE SEQUENCE [LARGE SCALE GENOMIC DNA]</scope>
    <source>
        <strain evidence="2 3">KCTC 12483</strain>
    </source>
</reference>
<feature type="transmembrane region" description="Helical" evidence="1">
    <location>
        <begin position="71"/>
        <end position="89"/>
    </location>
</feature>
<evidence type="ECO:0000313" key="2">
    <source>
        <dbReference type="EMBL" id="KQK24697.1"/>
    </source>
</evidence>
<dbReference type="OrthoDB" id="102112at2"/>
<evidence type="ECO:0008006" key="4">
    <source>
        <dbReference type="Google" id="ProtNLM"/>
    </source>
</evidence>
<comment type="caution">
    <text evidence="2">The sequence shown here is derived from an EMBL/GenBank/DDBJ whole genome shotgun (WGS) entry which is preliminary data.</text>
</comment>
<accession>A0A0Q3LN30</accession>
<proteinExistence type="predicted"/>
<sequence length="379" mass="44602">MYNKSIISGKSNLFSGVFFLQFILFFPLNFSNYFQLKFTHFIFGDFTQFLLEYFLNKKNIRIDYSSDSCSMLVLIIILLFTSSIFSAIIKKKQAEYLLLIIEYLCVFYISIILIKYGTDKILITQFPEPESNILFTRFGNLDKDILFWSTIGISKIYNLIIGSIEFLTGILLLFKRSQFFGLLLAIICFNQIFIINVGFDISVKFFSLILLLMSIFLARENGWRLILKIIRLPKKTFFDQATFLPYNSFFKILILGILVIKIGMLYFNNENKKKSLNLTGAYHVTSSESPYQYIFFHKDQYLIFMEESSEKMIVFHYDISADNKIILEDEQHHVSKHLFVKNKKDNTIIFSFNNQMINAKAINYRKMNALQNQFHIFVD</sequence>
<feature type="transmembrane region" description="Helical" evidence="1">
    <location>
        <begin position="248"/>
        <end position="267"/>
    </location>
</feature>
<protein>
    <recommendedName>
        <fullName evidence="4">DoxX family protein</fullName>
    </recommendedName>
</protein>
<dbReference type="RefSeq" id="WP_056017245.1">
    <property type="nucleotide sequence ID" value="NZ_LLYZ01000020.1"/>
</dbReference>
<organism evidence="2 3">
    <name type="scientific">Chryseobacterium aquaticum</name>
    <dbReference type="NCBI Taxonomy" id="452084"/>
    <lineage>
        <taxon>Bacteria</taxon>
        <taxon>Pseudomonadati</taxon>
        <taxon>Bacteroidota</taxon>
        <taxon>Flavobacteriia</taxon>
        <taxon>Flavobacteriales</taxon>
        <taxon>Weeksellaceae</taxon>
        <taxon>Chryseobacterium group</taxon>
        <taxon>Chryseobacterium</taxon>
    </lineage>
</organism>
<keyword evidence="1" id="KW-0812">Transmembrane</keyword>
<keyword evidence="3" id="KW-1185">Reference proteome</keyword>
<dbReference type="Proteomes" id="UP000051682">
    <property type="component" value="Unassembled WGS sequence"/>
</dbReference>
<keyword evidence="1" id="KW-0472">Membrane</keyword>
<name>A0A0Q3LN30_9FLAO</name>
<keyword evidence="1" id="KW-1133">Transmembrane helix</keyword>
<feature type="transmembrane region" description="Helical" evidence="1">
    <location>
        <begin position="12"/>
        <end position="30"/>
    </location>
</feature>
<dbReference type="STRING" id="452084.AR438_16070"/>
<evidence type="ECO:0000313" key="3">
    <source>
        <dbReference type="Proteomes" id="UP000051682"/>
    </source>
</evidence>
<gene>
    <name evidence="2" type="ORF">AR438_16070</name>
</gene>
<feature type="transmembrane region" description="Helical" evidence="1">
    <location>
        <begin position="96"/>
        <end position="116"/>
    </location>
</feature>
<evidence type="ECO:0000256" key="1">
    <source>
        <dbReference type="SAM" id="Phobius"/>
    </source>
</evidence>
<feature type="transmembrane region" description="Helical" evidence="1">
    <location>
        <begin position="179"/>
        <end position="199"/>
    </location>
</feature>
<dbReference type="AlphaFoldDB" id="A0A0Q3LN30"/>
<dbReference type="EMBL" id="LLYZ01000020">
    <property type="protein sequence ID" value="KQK24697.1"/>
    <property type="molecule type" value="Genomic_DNA"/>
</dbReference>
<feature type="transmembrane region" description="Helical" evidence="1">
    <location>
        <begin position="205"/>
        <end position="227"/>
    </location>
</feature>